<protein>
    <submittedName>
        <fullName evidence="1">Uncharacterized protein</fullName>
    </submittedName>
</protein>
<evidence type="ECO:0000313" key="2">
    <source>
        <dbReference type="Proteomes" id="UP000790377"/>
    </source>
</evidence>
<name>A0ACB8A9K5_9AGAM</name>
<gene>
    <name evidence="1" type="ORF">BJ138DRAFT_1154634</name>
</gene>
<organism evidence="1 2">
    <name type="scientific">Hygrophoropsis aurantiaca</name>
    <dbReference type="NCBI Taxonomy" id="72124"/>
    <lineage>
        <taxon>Eukaryota</taxon>
        <taxon>Fungi</taxon>
        <taxon>Dikarya</taxon>
        <taxon>Basidiomycota</taxon>
        <taxon>Agaricomycotina</taxon>
        <taxon>Agaricomycetes</taxon>
        <taxon>Agaricomycetidae</taxon>
        <taxon>Boletales</taxon>
        <taxon>Coniophorineae</taxon>
        <taxon>Hygrophoropsidaceae</taxon>
        <taxon>Hygrophoropsis</taxon>
    </lineage>
</organism>
<comment type="caution">
    <text evidence="1">The sequence shown here is derived from an EMBL/GenBank/DDBJ whole genome shotgun (WGS) entry which is preliminary data.</text>
</comment>
<dbReference type="Proteomes" id="UP000790377">
    <property type="component" value="Unassembled WGS sequence"/>
</dbReference>
<reference evidence="1" key="1">
    <citation type="journal article" date="2021" name="New Phytol.">
        <title>Evolutionary innovations through gain and loss of genes in the ectomycorrhizal Boletales.</title>
        <authorList>
            <person name="Wu G."/>
            <person name="Miyauchi S."/>
            <person name="Morin E."/>
            <person name="Kuo A."/>
            <person name="Drula E."/>
            <person name="Varga T."/>
            <person name="Kohler A."/>
            <person name="Feng B."/>
            <person name="Cao Y."/>
            <person name="Lipzen A."/>
            <person name="Daum C."/>
            <person name="Hundley H."/>
            <person name="Pangilinan J."/>
            <person name="Johnson J."/>
            <person name="Barry K."/>
            <person name="LaButti K."/>
            <person name="Ng V."/>
            <person name="Ahrendt S."/>
            <person name="Min B."/>
            <person name="Choi I.G."/>
            <person name="Park H."/>
            <person name="Plett J.M."/>
            <person name="Magnuson J."/>
            <person name="Spatafora J.W."/>
            <person name="Nagy L.G."/>
            <person name="Henrissat B."/>
            <person name="Grigoriev I.V."/>
            <person name="Yang Z.L."/>
            <person name="Xu J."/>
            <person name="Martin F.M."/>
        </authorList>
    </citation>
    <scope>NUCLEOTIDE SEQUENCE</scope>
    <source>
        <strain evidence="1">ATCC 28755</strain>
    </source>
</reference>
<accession>A0ACB8A9K5</accession>
<dbReference type="EMBL" id="MU267746">
    <property type="protein sequence ID" value="KAH7909691.1"/>
    <property type="molecule type" value="Genomic_DNA"/>
</dbReference>
<proteinExistence type="predicted"/>
<keyword evidence="2" id="KW-1185">Reference proteome</keyword>
<sequence>MTSYLPPSSEAGYYRPLSSVSISAASFLCWEACIMFEAEVDLIWSKPNRSFIKWIYLLTRYVGLGAFVGNPFTGVGGSHPALSCREFLLYQVILAQTLITLVQSILMLRVYALYNRDPRIKSIFVFLTVAGTITGGIGLSSVVQDSQFNIKCGISSLNSSLTSFRFAPIAVDGIILLLTIIKCIHTTHFTVQPAPIIRLMLRDGMVAFTATVVAFVPTCIALIVSNGQYVSMVAPCFTAVLSCLGCRLIINMQQLSSSPSHQTEPNFMTSLVDIDYQLTDIYPDVP</sequence>
<evidence type="ECO:0000313" key="1">
    <source>
        <dbReference type="EMBL" id="KAH7909691.1"/>
    </source>
</evidence>